<reference evidence="4" key="2">
    <citation type="submission" date="2018-09" db="EMBL/GenBank/DDBJ databases">
        <authorList>
            <person name="Zhu H."/>
        </authorList>
    </citation>
    <scope>NUCLEOTIDE SEQUENCE [LARGE SCALE GENOMIC DNA]</scope>
    <source>
        <strain evidence="4">K1S02-23</strain>
    </source>
</reference>
<dbReference type="SUPFAM" id="SSF54427">
    <property type="entry name" value="NTF2-like"/>
    <property type="match status" value="1"/>
</dbReference>
<comment type="caution">
    <text evidence="3">The sequence shown here is derived from an EMBL/GenBank/DDBJ whole genome shotgun (WGS) entry which is preliminary data.</text>
</comment>
<accession>A0A3A3G8Y8</accession>
<keyword evidence="4" id="KW-1185">Reference proteome</keyword>
<dbReference type="InterPro" id="IPR032710">
    <property type="entry name" value="NTF2-like_dom_sf"/>
</dbReference>
<dbReference type="OrthoDB" id="9102349at2"/>
<dbReference type="InterPro" id="IPR037401">
    <property type="entry name" value="SnoaL-like"/>
</dbReference>
<dbReference type="Gene3D" id="3.10.450.50">
    <property type="match status" value="1"/>
</dbReference>
<evidence type="ECO:0000313" key="2">
    <source>
        <dbReference type="EMBL" id="RJG03205.1"/>
    </source>
</evidence>
<protein>
    <submittedName>
        <fullName evidence="3">Nuclear transport factor 2 family protein</fullName>
    </submittedName>
</protein>
<proteinExistence type="predicted"/>
<organism evidence="3 4">
    <name type="scientific">Noviherbaspirillum sedimenti</name>
    <dbReference type="NCBI Taxonomy" id="2320865"/>
    <lineage>
        <taxon>Bacteria</taxon>
        <taxon>Pseudomonadati</taxon>
        <taxon>Pseudomonadota</taxon>
        <taxon>Betaproteobacteria</taxon>
        <taxon>Burkholderiales</taxon>
        <taxon>Oxalobacteraceae</taxon>
        <taxon>Noviherbaspirillum</taxon>
    </lineage>
</organism>
<feature type="domain" description="SnoaL-like" evidence="1">
    <location>
        <begin position="5"/>
        <end position="126"/>
    </location>
</feature>
<dbReference type="RefSeq" id="WP_119786704.1">
    <property type="nucleotide sequence ID" value="NZ_QYUQ01000002.1"/>
</dbReference>
<dbReference type="Pfam" id="PF13577">
    <property type="entry name" value="SnoaL_4"/>
    <property type="match status" value="1"/>
</dbReference>
<dbReference type="AlphaFoldDB" id="A0A3A3G8Y8"/>
<name>A0A3A3G8Y8_9BURK</name>
<gene>
    <name evidence="2" type="ORF">D3878_17735</name>
    <name evidence="3" type="ORF">D3878_17820</name>
</gene>
<evidence type="ECO:0000313" key="3">
    <source>
        <dbReference type="EMBL" id="RJG03219.1"/>
    </source>
</evidence>
<sequence>MTTKQDELSVLQLLNRYGVAVDSKRWDVFDQVFTEDVIADYGAPVVFEGLAAFKRGAEAAWGPFDASQHSMSNTVWERRGDTGRSLTYGNWFIIRRGVEGGDLWEGRGWYYDEWVLRDAGWRIKRRCCRTMSWSGNLLVVDPTAKAGTACSKTYSLADAAREGLFSFFDI</sequence>
<dbReference type="Proteomes" id="UP000266327">
    <property type="component" value="Unassembled WGS sequence"/>
</dbReference>
<evidence type="ECO:0000313" key="4">
    <source>
        <dbReference type="Proteomes" id="UP000266327"/>
    </source>
</evidence>
<dbReference type="EMBL" id="QYUQ01000002">
    <property type="protein sequence ID" value="RJG03205.1"/>
    <property type="molecule type" value="Genomic_DNA"/>
</dbReference>
<dbReference type="EMBL" id="QYUQ01000002">
    <property type="protein sequence ID" value="RJG03219.1"/>
    <property type="molecule type" value="Genomic_DNA"/>
</dbReference>
<reference evidence="3" key="1">
    <citation type="submission" date="2018-09" db="EMBL/GenBank/DDBJ databases">
        <authorList>
            <person name="Parvin R."/>
            <person name="Begum J.A."/>
            <person name="Chowdhury E.H."/>
            <person name="Islam M.R."/>
            <person name="Harder T."/>
        </authorList>
    </citation>
    <scope>NUCLEOTIDE SEQUENCE</scope>
    <source>
        <strain evidence="3">K1S02-23</strain>
    </source>
</reference>
<evidence type="ECO:0000259" key="1">
    <source>
        <dbReference type="Pfam" id="PF13577"/>
    </source>
</evidence>